<feature type="transmembrane region" description="Helical" evidence="1">
    <location>
        <begin position="169"/>
        <end position="189"/>
    </location>
</feature>
<evidence type="ECO:0000313" key="2">
    <source>
        <dbReference type="EMBL" id="MCH6171430.1"/>
    </source>
</evidence>
<accession>A0ABS9TSC6</accession>
<dbReference type="RefSeq" id="WP_241042236.1">
    <property type="nucleotide sequence ID" value="NZ_BAAAJF010000038.1"/>
</dbReference>
<sequence>MFASHTLMIAFTLVFAVTGLYSLVRFAGLVSGAATDGDRVAELTHLLMSLAMIAMTWAYSGGPDTASGILQIVVFGLLGLWFLGRIARPEPGHGRIATAYHLVMSAAMVWMVAAMPVLMSGSGMRMDMSSGGGAHADHASMAGMDDMPGMHSANGPDGMDMSAVGGPPTWARVVTYAFVVLLVAAMAMWSSRLFRPAAAQVSPSDVRSSVPASGAATAVITRTASSGVAQLTGPRLDAACHLLMSLGMAAALLAMR</sequence>
<keyword evidence="1" id="KW-1133">Transmembrane helix</keyword>
<dbReference type="InterPro" id="IPR033458">
    <property type="entry name" value="DUF5134"/>
</dbReference>
<organism evidence="2 3">
    <name type="scientific">Pseudonocardia alaniniphila</name>
    <dbReference type="NCBI Taxonomy" id="75291"/>
    <lineage>
        <taxon>Bacteria</taxon>
        <taxon>Bacillati</taxon>
        <taxon>Actinomycetota</taxon>
        <taxon>Actinomycetes</taxon>
        <taxon>Pseudonocardiales</taxon>
        <taxon>Pseudonocardiaceae</taxon>
        <taxon>Pseudonocardia</taxon>
    </lineage>
</organism>
<dbReference type="EMBL" id="JAKXMK010000043">
    <property type="protein sequence ID" value="MCH6171430.1"/>
    <property type="molecule type" value="Genomic_DNA"/>
</dbReference>
<keyword evidence="1" id="KW-0812">Transmembrane</keyword>
<evidence type="ECO:0000313" key="3">
    <source>
        <dbReference type="Proteomes" id="UP001299970"/>
    </source>
</evidence>
<dbReference type="Pfam" id="PF17197">
    <property type="entry name" value="DUF5134"/>
    <property type="match status" value="1"/>
</dbReference>
<name>A0ABS9TSC6_9PSEU</name>
<dbReference type="Proteomes" id="UP001299970">
    <property type="component" value="Unassembled WGS sequence"/>
</dbReference>
<feature type="transmembrane region" description="Helical" evidence="1">
    <location>
        <begin position="65"/>
        <end position="84"/>
    </location>
</feature>
<comment type="caution">
    <text evidence="2">The sequence shown here is derived from an EMBL/GenBank/DDBJ whole genome shotgun (WGS) entry which is preliminary data.</text>
</comment>
<keyword evidence="1" id="KW-0472">Membrane</keyword>
<feature type="transmembrane region" description="Helical" evidence="1">
    <location>
        <begin position="6"/>
        <end position="28"/>
    </location>
</feature>
<feature type="transmembrane region" description="Helical" evidence="1">
    <location>
        <begin position="96"/>
        <end position="119"/>
    </location>
</feature>
<proteinExistence type="predicted"/>
<protein>
    <submittedName>
        <fullName evidence="2">DUF5134 domain-containing protein</fullName>
    </submittedName>
</protein>
<reference evidence="2 3" key="1">
    <citation type="submission" date="2022-03" db="EMBL/GenBank/DDBJ databases">
        <title>Pseudonocardia alaer sp. nov., a novel actinomycete isolated from reed forest soil.</title>
        <authorList>
            <person name="Wang L."/>
        </authorList>
    </citation>
    <scope>NUCLEOTIDE SEQUENCE [LARGE SCALE GENOMIC DNA]</scope>
    <source>
        <strain evidence="2 3">Y-16303</strain>
    </source>
</reference>
<evidence type="ECO:0000256" key="1">
    <source>
        <dbReference type="SAM" id="Phobius"/>
    </source>
</evidence>
<keyword evidence="3" id="KW-1185">Reference proteome</keyword>
<gene>
    <name evidence="2" type="ORF">MMF94_37545</name>
</gene>